<evidence type="ECO:0000313" key="2">
    <source>
        <dbReference type="EMBL" id="KAF2172973.1"/>
    </source>
</evidence>
<dbReference type="RefSeq" id="XP_033673862.1">
    <property type="nucleotide sequence ID" value="XM_033803825.1"/>
</dbReference>
<feature type="compositionally biased region" description="Low complexity" evidence="1">
    <location>
        <begin position="365"/>
        <end position="376"/>
    </location>
</feature>
<feature type="compositionally biased region" description="Low complexity" evidence="1">
    <location>
        <begin position="345"/>
        <end position="355"/>
    </location>
</feature>
<dbReference type="GeneID" id="54557097"/>
<keyword evidence="3" id="KW-1185">Reference proteome</keyword>
<dbReference type="EMBL" id="ML993580">
    <property type="protein sequence ID" value="KAF2172973.1"/>
    <property type="molecule type" value="Genomic_DNA"/>
</dbReference>
<evidence type="ECO:0000256" key="1">
    <source>
        <dbReference type="SAM" id="MobiDB-lite"/>
    </source>
</evidence>
<sequence>MPAGPGESLLITCFADVHYYFNDPALRPPHHRFDKGSYVYLFYNPAQRQTKLEIANHAGTPDQDAFHGYLNVANVRHSHLQPNLVTLLVNTSAVTDQSTWHLPAFDQRNDQKYMYKLHALDVYLWTEKDASNLVNQLKNVLSSDRLEIKDAQGNSTPHAEHRDSMSPVVQQLERTAIGSQFPPRAPSAVSAQSIPGPPTPAVSTGNSPKATPMGYNPAAPPAPEPVSYREKTPPPPDDGSGTGLKDHPRYEGAPLSQYPSAAGQHQSYLSGPPQHSHSHSSTPSQSLPGPPGSAPPQNRAPSFGPMAQSTLPQSPPPNQQSFQRQSSYGPTQTQYANYNPQIQANNYPGSPGYNPNLPPTPSAPPAYSGPNPLQSPGIPPPPPPQQQPTPVGGYSNYNYTSAQELHSDSLNAHGAYTGDIHNQAYRPTEAEANTHGHHAHKPQRQNTGSVDGKPSKLHGQVGKVEGKVGKYLNKLDKLW</sequence>
<evidence type="ECO:0008006" key="4">
    <source>
        <dbReference type="Google" id="ProtNLM"/>
    </source>
</evidence>
<dbReference type="OrthoDB" id="5408296at2759"/>
<protein>
    <recommendedName>
        <fullName evidence="4">RNA recognition motif-containing protein</fullName>
    </recommendedName>
</protein>
<feature type="region of interest" description="Disordered" evidence="1">
    <location>
        <begin position="430"/>
        <end position="469"/>
    </location>
</feature>
<proteinExistence type="predicted"/>
<feature type="compositionally biased region" description="Pro residues" evidence="1">
    <location>
        <begin position="377"/>
        <end position="387"/>
    </location>
</feature>
<feature type="compositionally biased region" description="Polar residues" evidence="1">
    <location>
        <begin position="257"/>
        <end position="268"/>
    </location>
</feature>
<feature type="region of interest" description="Disordered" evidence="1">
    <location>
        <begin position="180"/>
        <end position="398"/>
    </location>
</feature>
<organism evidence="2 3">
    <name type="scientific">Zasmidium cellare ATCC 36951</name>
    <dbReference type="NCBI Taxonomy" id="1080233"/>
    <lineage>
        <taxon>Eukaryota</taxon>
        <taxon>Fungi</taxon>
        <taxon>Dikarya</taxon>
        <taxon>Ascomycota</taxon>
        <taxon>Pezizomycotina</taxon>
        <taxon>Dothideomycetes</taxon>
        <taxon>Dothideomycetidae</taxon>
        <taxon>Mycosphaerellales</taxon>
        <taxon>Mycosphaerellaceae</taxon>
        <taxon>Zasmidium</taxon>
    </lineage>
</organism>
<dbReference type="Proteomes" id="UP000799537">
    <property type="component" value="Unassembled WGS sequence"/>
</dbReference>
<reference evidence="2" key="1">
    <citation type="journal article" date="2020" name="Stud. Mycol.">
        <title>101 Dothideomycetes genomes: a test case for predicting lifestyles and emergence of pathogens.</title>
        <authorList>
            <person name="Haridas S."/>
            <person name="Albert R."/>
            <person name="Binder M."/>
            <person name="Bloem J."/>
            <person name="Labutti K."/>
            <person name="Salamov A."/>
            <person name="Andreopoulos B."/>
            <person name="Baker S."/>
            <person name="Barry K."/>
            <person name="Bills G."/>
            <person name="Bluhm B."/>
            <person name="Cannon C."/>
            <person name="Castanera R."/>
            <person name="Culley D."/>
            <person name="Daum C."/>
            <person name="Ezra D."/>
            <person name="Gonzalez J."/>
            <person name="Henrissat B."/>
            <person name="Kuo A."/>
            <person name="Liang C."/>
            <person name="Lipzen A."/>
            <person name="Lutzoni F."/>
            <person name="Magnuson J."/>
            <person name="Mondo S."/>
            <person name="Nolan M."/>
            <person name="Ohm R."/>
            <person name="Pangilinan J."/>
            <person name="Park H.-J."/>
            <person name="Ramirez L."/>
            <person name="Alfaro M."/>
            <person name="Sun H."/>
            <person name="Tritt A."/>
            <person name="Yoshinaga Y."/>
            <person name="Zwiers L.-H."/>
            <person name="Turgeon B."/>
            <person name="Goodwin S."/>
            <person name="Spatafora J."/>
            <person name="Crous P."/>
            <person name="Grigoriev I."/>
        </authorList>
    </citation>
    <scope>NUCLEOTIDE SEQUENCE</scope>
    <source>
        <strain evidence="2">ATCC 36951</strain>
    </source>
</reference>
<gene>
    <name evidence="2" type="ORF">M409DRAFT_16924</name>
</gene>
<name>A0A6A6D1P2_ZASCE</name>
<feature type="compositionally biased region" description="Polar residues" evidence="1">
    <location>
        <begin position="328"/>
        <end position="344"/>
    </location>
</feature>
<accession>A0A6A6D1P2</accession>
<dbReference type="AlphaFoldDB" id="A0A6A6D1P2"/>
<evidence type="ECO:0000313" key="3">
    <source>
        <dbReference type="Proteomes" id="UP000799537"/>
    </source>
</evidence>
<feature type="compositionally biased region" description="Low complexity" evidence="1">
    <location>
        <begin position="269"/>
        <end position="287"/>
    </location>
</feature>